<keyword evidence="2" id="KW-1185">Reference proteome</keyword>
<proteinExistence type="predicted"/>
<sequence>MWEVEYTDEFEEWWITLDEATQISIDVAVRLLEERGPNLPFPYTSKVKLSRHSQMRELRVQHKGEPYRILYAFDPRRVAVLLLGGNKGGNDRWYDENIPKADLLYDELLQELSDEGLI</sequence>
<protein>
    <recommendedName>
        <fullName evidence="3">Addiction module toxin RelE</fullName>
    </recommendedName>
</protein>
<dbReference type="EMBL" id="DS989842">
    <property type="protein sequence ID" value="EDX78149.1"/>
    <property type="molecule type" value="Genomic_DNA"/>
</dbReference>
<organism evidence="1 2">
    <name type="scientific">Coleofasciculus chthonoplastes PCC 7420</name>
    <dbReference type="NCBI Taxonomy" id="118168"/>
    <lineage>
        <taxon>Bacteria</taxon>
        <taxon>Bacillati</taxon>
        <taxon>Cyanobacteriota</taxon>
        <taxon>Cyanophyceae</taxon>
        <taxon>Coleofasciculales</taxon>
        <taxon>Coleofasciculaceae</taxon>
        <taxon>Coleofasciculus</taxon>
    </lineage>
</organism>
<dbReference type="InterPro" id="IPR035093">
    <property type="entry name" value="RelE/ParE_toxin_dom_sf"/>
</dbReference>
<dbReference type="AlphaFoldDB" id="B4VIR4"/>
<name>B4VIR4_9CYAN</name>
<dbReference type="HOGENOM" id="CLU_107454_1_1_3"/>
<reference evidence="1 2" key="1">
    <citation type="submission" date="2008-07" db="EMBL/GenBank/DDBJ databases">
        <authorList>
            <person name="Tandeau de Marsac N."/>
            <person name="Ferriera S."/>
            <person name="Johnson J."/>
            <person name="Kravitz S."/>
            <person name="Beeson K."/>
            <person name="Sutton G."/>
            <person name="Rogers Y.-H."/>
            <person name="Friedman R."/>
            <person name="Frazier M."/>
            <person name="Venter J.C."/>
        </authorList>
    </citation>
    <scope>NUCLEOTIDE SEQUENCE [LARGE SCALE GENOMIC DNA]</scope>
    <source>
        <strain evidence="1 2">PCC 7420</strain>
    </source>
</reference>
<dbReference type="SUPFAM" id="SSF143011">
    <property type="entry name" value="RelE-like"/>
    <property type="match status" value="1"/>
</dbReference>
<dbReference type="Gene3D" id="3.30.2310.20">
    <property type="entry name" value="RelE-like"/>
    <property type="match status" value="1"/>
</dbReference>
<dbReference type="InterPro" id="IPR009241">
    <property type="entry name" value="HigB-like"/>
</dbReference>
<gene>
    <name evidence="1" type="ORF">MC7420_7887</name>
</gene>
<dbReference type="eggNOG" id="COG4683">
    <property type="taxonomic scope" value="Bacteria"/>
</dbReference>
<evidence type="ECO:0008006" key="3">
    <source>
        <dbReference type="Google" id="ProtNLM"/>
    </source>
</evidence>
<dbReference type="Pfam" id="PF05973">
    <property type="entry name" value="Gp49"/>
    <property type="match status" value="1"/>
</dbReference>
<evidence type="ECO:0000313" key="2">
    <source>
        <dbReference type="Proteomes" id="UP000003835"/>
    </source>
</evidence>
<dbReference type="Proteomes" id="UP000003835">
    <property type="component" value="Unassembled WGS sequence"/>
</dbReference>
<evidence type="ECO:0000313" key="1">
    <source>
        <dbReference type="EMBL" id="EDX78149.1"/>
    </source>
</evidence>
<accession>B4VIR4</accession>
<dbReference type="STRING" id="118168.MC7420_7887"/>